<evidence type="ECO:0000313" key="18">
    <source>
        <dbReference type="Proteomes" id="UP000265800"/>
    </source>
</evidence>
<feature type="domain" description="Phosphoribosyltransferase" evidence="16">
    <location>
        <begin position="4"/>
        <end position="111"/>
    </location>
</feature>
<dbReference type="GO" id="GO:0032264">
    <property type="term" value="P:IMP salvage"/>
    <property type="evidence" value="ECO:0007669"/>
    <property type="project" value="UniProtKB-UniPathway"/>
</dbReference>
<dbReference type="GO" id="GO:0005829">
    <property type="term" value="C:cytosol"/>
    <property type="evidence" value="ECO:0007669"/>
    <property type="project" value="TreeGrafter"/>
</dbReference>
<evidence type="ECO:0000256" key="9">
    <source>
        <dbReference type="ARBA" id="ARBA00022723"/>
    </source>
</evidence>
<proteinExistence type="inferred from homology"/>
<dbReference type="Pfam" id="PF00156">
    <property type="entry name" value="Pribosyltran"/>
    <property type="match status" value="1"/>
</dbReference>
<gene>
    <name evidence="17" type="primary">hpt</name>
    <name evidence="17" type="ORF">Mlute_02218</name>
</gene>
<name>A0A399EIW4_9DEIN</name>
<keyword evidence="6 15" id="KW-0963">Cytoplasm</keyword>
<dbReference type="EC" id="2.4.2.8" evidence="5 15"/>
<evidence type="ECO:0000256" key="11">
    <source>
        <dbReference type="ARBA" id="ARBA00022741"/>
    </source>
</evidence>
<keyword evidence="10 15" id="KW-0660">Purine salvage</keyword>
<dbReference type="SUPFAM" id="SSF53271">
    <property type="entry name" value="PRTase-like"/>
    <property type="match status" value="1"/>
</dbReference>
<protein>
    <recommendedName>
        <fullName evidence="5 15">Hypoxanthine phosphoribosyltransferase</fullName>
        <ecNumber evidence="5 15">2.4.2.8</ecNumber>
    </recommendedName>
</protein>
<evidence type="ECO:0000256" key="5">
    <source>
        <dbReference type="ARBA" id="ARBA00011895"/>
    </source>
</evidence>
<comment type="cofactor">
    <cofactor evidence="1 15">
        <name>Mg(2+)</name>
        <dbReference type="ChEBI" id="CHEBI:18420"/>
    </cofactor>
</comment>
<evidence type="ECO:0000313" key="17">
    <source>
        <dbReference type="EMBL" id="RIH83373.1"/>
    </source>
</evidence>
<evidence type="ECO:0000259" key="16">
    <source>
        <dbReference type="Pfam" id="PF00156"/>
    </source>
</evidence>
<dbReference type="InterPro" id="IPR000836">
    <property type="entry name" value="PRTase_dom"/>
</dbReference>
<keyword evidence="8 15" id="KW-0808">Transferase</keyword>
<keyword evidence="12 15" id="KW-0460">Magnesium</keyword>
<comment type="catalytic activity">
    <reaction evidence="13">
        <text>GMP + diphosphate = guanine + 5-phospho-alpha-D-ribose 1-diphosphate</text>
        <dbReference type="Rhea" id="RHEA:25424"/>
        <dbReference type="ChEBI" id="CHEBI:16235"/>
        <dbReference type="ChEBI" id="CHEBI:33019"/>
        <dbReference type="ChEBI" id="CHEBI:58017"/>
        <dbReference type="ChEBI" id="CHEBI:58115"/>
        <dbReference type="EC" id="2.4.2.8"/>
    </reaction>
    <physiologicalReaction direction="right-to-left" evidence="13">
        <dbReference type="Rhea" id="RHEA:25426"/>
    </physiologicalReaction>
</comment>
<dbReference type="GO" id="GO:0052657">
    <property type="term" value="F:guanine phosphoribosyltransferase activity"/>
    <property type="evidence" value="ECO:0007669"/>
    <property type="project" value="RHEA"/>
</dbReference>
<evidence type="ECO:0000256" key="13">
    <source>
        <dbReference type="ARBA" id="ARBA00048811"/>
    </source>
</evidence>
<evidence type="ECO:0000256" key="4">
    <source>
        <dbReference type="ARBA" id="ARBA00008391"/>
    </source>
</evidence>
<comment type="subcellular location">
    <subcellularLocation>
        <location evidence="2 15">Cytoplasm</location>
    </subcellularLocation>
</comment>
<dbReference type="UniPathway" id="UPA00591">
    <property type="reaction ID" value="UER00648"/>
</dbReference>
<evidence type="ECO:0000256" key="8">
    <source>
        <dbReference type="ARBA" id="ARBA00022679"/>
    </source>
</evidence>
<dbReference type="GO" id="GO:0046100">
    <property type="term" value="P:hypoxanthine metabolic process"/>
    <property type="evidence" value="ECO:0007669"/>
    <property type="project" value="TreeGrafter"/>
</dbReference>
<dbReference type="InterPro" id="IPR029057">
    <property type="entry name" value="PRTase-like"/>
</dbReference>
<evidence type="ECO:0000256" key="12">
    <source>
        <dbReference type="ARBA" id="ARBA00022842"/>
    </source>
</evidence>
<dbReference type="Proteomes" id="UP000265800">
    <property type="component" value="Unassembled WGS sequence"/>
</dbReference>
<organism evidence="17 18">
    <name type="scientific">Meiothermus luteus</name>
    <dbReference type="NCBI Taxonomy" id="2026184"/>
    <lineage>
        <taxon>Bacteria</taxon>
        <taxon>Thermotogati</taxon>
        <taxon>Deinococcota</taxon>
        <taxon>Deinococci</taxon>
        <taxon>Thermales</taxon>
        <taxon>Thermaceae</taxon>
        <taxon>Meiothermus</taxon>
    </lineage>
</organism>
<dbReference type="PANTHER" id="PTHR43340">
    <property type="entry name" value="HYPOXANTHINE-GUANINE PHOSPHORIBOSYLTRANSFERASE"/>
    <property type="match status" value="1"/>
</dbReference>
<dbReference type="GO" id="GO:0006178">
    <property type="term" value="P:guanine salvage"/>
    <property type="evidence" value="ECO:0007669"/>
    <property type="project" value="TreeGrafter"/>
</dbReference>
<evidence type="ECO:0000256" key="10">
    <source>
        <dbReference type="ARBA" id="ARBA00022726"/>
    </source>
</evidence>
<dbReference type="PANTHER" id="PTHR43340:SF1">
    <property type="entry name" value="HYPOXANTHINE PHOSPHORIBOSYLTRANSFERASE"/>
    <property type="match status" value="1"/>
</dbReference>
<dbReference type="InterPro" id="IPR005904">
    <property type="entry name" value="Hxn_phspho_trans"/>
</dbReference>
<comment type="pathway">
    <text evidence="3 15">Purine metabolism; IMP biosynthesis via salvage pathway; IMP from hypoxanthine: step 1/1.</text>
</comment>
<comment type="similarity">
    <text evidence="4 15">Belongs to the purine/pyrimidine phosphoribosyltransferase family.</text>
</comment>
<keyword evidence="11 15" id="KW-0547">Nucleotide-binding</keyword>
<dbReference type="GO" id="GO:0004422">
    <property type="term" value="F:hypoxanthine phosphoribosyltransferase activity"/>
    <property type="evidence" value="ECO:0007669"/>
    <property type="project" value="InterPro"/>
</dbReference>
<evidence type="ECO:0000256" key="14">
    <source>
        <dbReference type="ARBA" id="ARBA00049402"/>
    </source>
</evidence>
<evidence type="ECO:0000256" key="7">
    <source>
        <dbReference type="ARBA" id="ARBA00022676"/>
    </source>
</evidence>
<dbReference type="AlphaFoldDB" id="A0A399EIW4"/>
<dbReference type="GO" id="GO:0006166">
    <property type="term" value="P:purine ribonucleoside salvage"/>
    <property type="evidence" value="ECO:0007669"/>
    <property type="project" value="UniProtKB-KW"/>
</dbReference>
<dbReference type="InterPro" id="IPR050408">
    <property type="entry name" value="HGPRT"/>
</dbReference>
<accession>A0A399EIW4</accession>
<dbReference type="GO" id="GO:0000166">
    <property type="term" value="F:nucleotide binding"/>
    <property type="evidence" value="ECO:0007669"/>
    <property type="project" value="UniProtKB-KW"/>
</dbReference>
<sequence length="126" mass="14082">MADLVRAIDLPLTLDFLAVSSYGNAEKTSGEVELIKDLRLPIAGRQVLIVEDIVDTGITLNYLLRLLEARQPASLRVAALLSKPSRRQIEVPIHYLGFEIEDAFVYGYGLDRAQRDRNLPFITSQA</sequence>
<reference evidence="17 18" key="1">
    <citation type="submission" date="2018-08" db="EMBL/GenBank/DDBJ databases">
        <title>Meiothermus luteus KCTC 52599 genome sequencing project.</title>
        <authorList>
            <person name="Da Costa M.S."/>
            <person name="Albuquerque L."/>
            <person name="Raposo P."/>
            <person name="Froufe H.J.C."/>
            <person name="Barroso C.S."/>
            <person name="Egas C."/>
        </authorList>
    </citation>
    <scope>NUCLEOTIDE SEQUENCE [LARGE SCALE GENOMIC DNA]</scope>
    <source>
        <strain evidence="17 18">KCTC 52599</strain>
    </source>
</reference>
<comment type="catalytic activity">
    <reaction evidence="14">
        <text>IMP + diphosphate = hypoxanthine + 5-phospho-alpha-D-ribose 1-diphosphate</text>
        <dbReference type="Rhea" id="RHEA:17973"/>
        <dbReference type="ChEBI" id="CHEBI:17368"/>
        <dbReference type="ChEBI" id="CHEBI:33019"/>
        <dbReference type="ChEBI" id="CHEBI:58017"/>
        <dbReference type="ChEBI" id="CHEBI:58053"/>
        <dbReference type="EC" id="2.4.2.8"/>
    </reaction>
    <physiologicalReaction direction="right-to-left" evidence="14">
        <dbReference type="Rhea" id="RHEA:17975"/>
    </physiologicalReaction>
</comment>
<comment type="caution">
    <text evidence="17">The sequence shown here is derived from an EMBL/GenBank/DDBJ whole genome shotgun (WGS) entry which is preliminary data.</text>
</comment>
<dbReference type="CDD" id="cd06223">
    <property type="entry name" value="PRTases_typeI"/>
    <property type="match status" value="1"/>
</dbReference>
<evidence type="ECO:0000256" key="6">
    <source>
        <dbReference type="ARBA" id="ARBA00022490"/>
    </source>
</evidence>
<evidence type="ECO:0000256" key="2">
    <source>
        <dbReference type="ARBA" id="ARBA00004496"/>
    </source>
</evidence>
<evidence type="ECO:0000256" key="3">
    <source>
        <dbReference type="ARBA" id="ARBA00004669"/>
    </source>
</evidence>
<evidence type="ECO:0000256" key="15">
    <source>
        <dbReference type="RuleBase" id="RU364099"/>
    </source>
</evidence>
<keyword evidence="9 15" id="KW-0479">Metal-binding</keyword>
<evidence type="ECO:0000256" key="1">
    <source>
        <dbReference type="ARBA" id="ARBA00001946"/>
    </source>
</evidence>
<dbReference type="GO" id="GO:0000287">
    <property type="term" value="F:magnesium ion binding"/>
    <property type="evidence" value="ECO:0007669"/>
    <property type="project" value="TreeGrafter"/>
</dbReference>
<dbReference type="NCBIfam" id="TIGR01203">
    <property type="entry name" value="HGPRTase"/>
    <property type="match status" value="1"/>
</dbReference>
<keyword evidence="7 15" id="KW-0328">Glycosyltransferase</keyword>
<dbReference type="EMBL" id="QWKZ01000082">
    <property type="protein sequence ID" value="RIH83373.1"/>
    <property type="molecule type" value="Genomic_DNA"/>
</dbReference>
<dbReference type="GO" id="GO:0032263">
    <property type="term" value="P:GMP salvage"/>
    <property type="evidence" value="ECO:0007669"/>
    <property type="project" value="TreeGrafter"/>
</dbReference>
<dbReference type="Gene3D" id="3.40.50.2020">
    <property type="match status" value="1"/>
</dbReference>
<keyword evidence="18" id="KW-1185">Reference proteome</keyword>